<name>A0A7S3GG05_9EUKA</name>
<dbReference type="Pfam" id="PF00149">
    <property type="entry name" value="Metallophos"/>
    <property type="match status" value="1"/>
</dbReference>
<gene>
    <name evidence="2" type="ORF">PBIL07802_LOCUS27489</name>
</gene>
<dbReference type="Gene3D" id="3.60.21.10">
    <property type="match status" value="2"/>
</dbReference>
<feature type="domain" description="Calcineurin-like phosphoesterase" evidence="1">
    <location>
        <begin position="19"/>
        <end position="272"/>
    </location>
</feature>
<dbReference type="InterPro" id="IPR029052">
    <property type="entry name" value="Metallo-depent_PP-like"/>
</dbReference>
<sequence length="320" mass="35003">MAIANGCAPEGPLEKDTLTIVLISDVHSSMVNVTRCVEKTAFLQLWPDFVFLTGDIANMDNKQPNDIAVVSKFEGDVAAILEEAGRVAGKVVYLPGNHDPPTLFDRDEAPSLCSSAYNIHCRRLRIAKNLVLVGFGGAPPAFRQNGIGREKVWDGYPFDNELEMKRSMRDFFSESANPARVPLLGQRKEDKGTIPRPALFCSMEDDLTLPLKPKDQIIFLSHCGPASSKTTIVEAEDGSGKIYSGSTSVEDLLCHRDNPSRAVVCIHGHTHASRGQAKVADVPVVNPGSLKEGNFAVLQLVRENQKWRIGDLKLLTLNDV</sequence>
<dbReference type="GO" id="GO:0016787">
    <property type="term" value="F:hydrolase activity"/>
    <property type="evidence" value="ECO:0007669"/>
    <property type="project" value="InterPro"/>
</dbReference>
<dbReference type="PANTHER" id="PTHR37523:SF1">
    <property type="entry name" value="CALCINEURIN-LIKE PHOSPHOESTERASE DOMAIN-CONTAINING PROTEIN"/>
    <property type="match status" value="1"/>
</dbReference>
<organism evidence="2">
    <name type="scientific">Palpitomonas bilix</name>
    <dbReference type="NCBI Taxonomy" id="652834"/>
    <lineage>
        <taxon>Eukaryota</taxon>
        <taxon>Eukaryota incertae sedis</taxon>
    </lineage>
</organism>
<dbReference type="InterPro" id="IPR004843">
    <property type="entry name" value="Calcineurin-like_PHP"/>
</dbReference>
<dbReference type="AlphaFoldDB" id="A0A7S3GG05"/>
<proteinExistence type="predicted"/>
<reference evidence="2" key="1">
    <citation type="submission" date="2021-01" db="EMBL/GenBank/DDBJ databases">
        <authorList>
            <person name="Corre E."/>
            <person name="Pelletier E."/>
            <person name="Niang G."/>
            <person name="Scheremetjew M."/>
            <person name="Finn R."/>
            <person name="Kale V."/>
            <person name="Holt S."/>
            <person name="Cochrane G."/>
            <person name="Meng A."/>
            <person name="Brown T."/>
            <person name="Cohen L."/>
        </authorList>
    </citation>
    <scope>NUCLEOTIDE SEQUENCE</scope>
    <source>
        <strain evidence="2">NIES-2562</strain>
    </source>
</reference>
<protein>
    <recommendedName>
        <fullName evidence="1">Calcineurin-like phosphoesterase domain-containing protein</fullName>
    </recommendedName>
</protein>
<dbReference type="EMBL" id="HBIB01041963">
    <property type="protein sequence ID" value="CAE0265153.1"/>
    <property type="molecule type" value="Transcribed_RNA"/>
</dbReference>
<dbReference type="SUPFAM" id="SSF56300">
    <property type="entry name" value="Metallo-dependent phosphatases"/>
    <property type="match status" value="1"/>
</dbReference>
<accession>A0A7S3GG05</accession>
<evidence type="ECO:0000313" key="2">
    <source>
        <dbReference type="EMBL" id="CAE0265153.1"/>
    </source>
</evidence>
<evidence type="ECO:0000259" key="1">
    <source>
        <dbReference type="Pfam" id="PF00149"/>
    </source>
</evidence>
<dbReference type="PANTHER" id="PTHR37523">
    <property type="entry name" value="METALLOPHOSPHOESTERASE"/>
    <property type="match status" value="1"/>
</dbReference>